<evidence type="ECO:0000256" key="1">
    <source>
        <dbReference type="PROSITE-ProRule" id="PRU00266"/>
    </source>
</evidence>
<dbReference type="RefSeq" id="WP_235629181.1">
    <property type="nucleotide sequence ID" value="NZ_AP014657.1"/>
</dbReference>
<dbReference type="InterPro" id="IPR014720">
    <property type="entry name" value="dsRBD_dom"/>
</dbReference>
<sequence>MQEYFQQSSNSKLDYITEQLPNNNFGSAVLFEGKKYGEGIGKSKKEAETNAAIDALSRLQK</sequence>
<proteinExistence type="predicted"/>
<evidence type="ECO:0000313" key="3">
    <source>
        <dbReference type="EMBL" id="WVN21881.1"/>
    </source>
</evidence>
<dbReference type="Gene3D" id="3.30.160.20">
    <property type="match status" value="1"/>
</dbReference>
<keyword evidence="1" id="KW-0694">RNA-binding</keyword>
<evidence type="ECO:0000313" key="4">
    <source>
        <dbReference type="Proteomes" id="UP001432074"/>
    </source>
</evidence>
<keyword evidence="4" id="KW-1185">Reference proteome</keyword>
<accession>A0ABZ2AID6</accession>
<name>A0ABZ2AID6_MYCAR</name>
<dbReference type="Proteomes" id="UP001432074">
    <property type="component" value="Chromosome"/>
</dbReference>
<dbReference type="GeneID" id="80703777"/>
<dbReference type="PROSITE" id="PS50137">
    <property type="entry name" value="DS_RBD"/>
    <property type="match status" value="1"/>
</dbReference>
<organism evidence="3 4">
    <name type="scientific">Mycoplasmopsis arginini</name>
    <name type="common">Mycoplasma arginini</name>
    <dbReference type="NCBI Taxonomy" id="2094"/>
    <lineage>
        <taxon>Bacteria</taxon>
        <taxon>Bacillati</taxon>
        <taxon>Mycoplasmatota</taxon>
        <taxon>Mycoplasmoidales</taxon>
        <taxon>Metamycoplasmataceae</taxon>
        <taxon>Mycoplasmopsis</taxon>
    </lineage>
</organism>
<gene>
    <name evidence="3" type="ORF">V2E25_02785</name>
</gene>
<feature type="domain" description="DRBM" evidence="2">
    <location>
        <begin position="1"/>
        <end position="61"/>
    </location>
</feature>
<dbReference type="EMBL" id="CP143577">
    <property type="protein sequence ID" value="WVN21881.1"/>
    <property type="molecule type" value="Genomic_DNA"/>
</dbReference>
<evidence type="ECO:0000259" key="2">
    <source>
        <dbReference type="PROSITE" id="PS50137"/>
    </source>
</evidence>
<dbReference type="Pfam" id="PF00035">
    <property type="entry name" value="dsrm"/>
    <property type="match status" value="1"/>
</dbReference>
<dbReference type="SUPFAM" id="SSF54768">
    <property type="entry name" value="dsRNA-binding domain-like"/>
    <property type="match status" value="1"/>
</dbReference>
<reference evidence="3" key="1">
    <citation type="submission" date="2024-01" db="EMBL/GenBank/DDBJ databases">
        <title>Complete genome sequence of Mycoplasma arginini type strain G 230.</title>
        <authorList>
            <person name="Spergser J."/>
        </authorList>
    </citation>
    <scope>NUCLEOTIDE SEQUENCE</scope>
    <source>
        <strain evidence="3">NCTC 10129</strain>
    </source>
</reference>
<protein>
    <submittedName>
        <fullName evidence="3">DsRNA-binding protein</fullName>
    </submittedName>
</protein>